<comment type="caution">
    <text evidence="1">The sequence shown here is derived from an EMBL/GenBank/DDBJ whole genome shotgun (WGS) entry which is preliminary data.</text>
</comment>
<evidence type="ECO:0000313" key="2">
    <source>
        <dbReference type="Proteomes" id="UP000814128"/>
    </source>
</evidence>
<gene>
    <name evidence="1" type="ORF">K488DRAFT_83861</name>
</gene>
<protein>
    <submittedName>
        <fullName evidence="1">Uncharacterized protein</fullName>
    </submittedName>
</protein>
<sequence>MPSSFVEFRDPQPSFVRPINAAAGGSWVYNPADITSPTRSYAPRSSDASSQLRSPYSHSMRAPPPRPLNIPAPAPVARGAAEIEDDDIDPEGIYVDQEEFAGIEQVEYEQDRQPTRPRRRFVGGFVANLRRLPRAVARNFVNDRRPAHIEQYPYLPQHDNMPHSQPRRPGEVVPPYSSPGAPVDSSVHYVQAMDMPQATLLPPPQTLTSTPSRSARSGDHSQLSLQSVSAKSSTPSGRRSRTSLPPIVRNPDPETPTSSEGSHTETNHPMVNIVPVPAPQVPQDDGTEGVTSVGHATPQPVHPPAVHIESGSPVYHEPPLADDYQRMESPARPPADPPLPKQLARLGKFFHTLNELPWLASTIAADFVPEESARARRKHAVNASWYTSKHRDVDLLGGSSSTRVLLGQGVQAPPHASSGTLPAYAQASRASVDNLRSQQPAANAYPLQYPYAIAPLPPPPPMYFYPSPAAQAAGQPTEVRPQPAYPLYLVAVPSTSASYLSSPEHVMHSSPPPIHIHSPMYGTVSAGG</sequence>
<evidence type="ECO:0000313" key="1">
    <source>
        <dbReference type="EMBL" id="KAI0034566.1"/>
    </source>
</evidence>
<proteinExistence type="predicted"/>
<reference evidence="1" key="1">
    <citation type="submission" date="2021-02" db="EMBL/GenBank/DDBJ databases">
        <authorList>
            <consortium name="DOE Joint Genome Institute"/>
            <person name="Ahrendt S."/>
            <person name="Looney B.P."/>
            <person name="Miyauchi S."/>
            <person name="Morin E."/>
            <person name="Drula E."/>
            <person name="Courty P.E."/>
            <person name="Chicoki N."/>
            <person name="Fauchery L."/>
            <person name="Kohler A."/>
            <person name="Kuo A."/>
            <person name="Labutti K."/>
            <person name="Pangilinan J."/>
            <person name="Lipzen A."/>
            <person name="Riley R."/>
            <person name="Andreopoulos W."/>
            <person name="He G."/>
            <person name="Johnson J."/>
            <person name="Barry K.W."/>
            <person name="Grigoriev I.V."/>
            <person name="Nagy L."/>
            <person name="Hibbett D."/>
            <person name="Henrissat B."/>
            <person name="Matheny P.B."/>
            <person name="Labbe J."/>
            <person name="Martin F."/>
        </authorList>
    </citation>
    <scope>NUCLEOTIDE SEQUENCE</scope>
    <source>
        <strain evidence="1">EC-137</strain>
    </source>
</reference>
<accession>A0ACB8QT73</accession>
<keyword evidence="2" id="KW-1185">Reference proteome</keyword>
<organism evidence="1 2">
    <name type="scientific">Vararia minispora EC-137</name>
    <dbReference type="NCBI Taxonomy" id="1314806"/>
    <lineage>
        <taxon>Eukaryota</taxon>
        <taxon>Fungi</taxon>
        <taxon>Dikarya</taxon>
        <taxon>Basidiomycota</taxon>
        <taxon>Agaricomycotina</taxon>
        <taxon>Agaricomycetes</taxon>
        <taxon>Russulales</taxon>
        <taxon>Lachnocladiaceae</taxon>
        <taxon>Vararia</taxon>
    </lineage>
</organism>
<dbReference type="EMBL" id="MU273498">
    <property type="protein sequence ID" value="KAI0034566.1"/>
    <property type="molecule type" value="Genomic_DNA"/>
</dbReference>
<reference evidence="1" key="2">
    <citation type="journal article" date="2022" name="New Phytol.">
        <title>Evolutionary transition to the ectomycorrhizal habit in the genomes of a hyperdiverse lineage of mushroom-forming fungi.</title>
        <authorList>
            <person name="Looney B."/>
            <person name="Miyauchi S."/>
            <person name="Morin E."/>
            <person name="Drula E."/>
            <person name="Courty P.E."/>
            <person name="Kohler A."/>
            <person name="Kuo A."/>
            <person name="LaButti K."/>
            <person name="Pangilinan J."/>
            <person name="Lipzen A."/>
            <person name="Riley R."/>
            <person name="Andreopoulos W."/>
            <person name="He G."/>
            <person name="Johnson J."/>
            <person name="Nolan M."/>
            <person name="Tritt A."/>
            <person name="Barry K.W."/>
            <person name="Grigoriev I.V."/>
            <person name="Nagy L.G."/>
            <person name="Hibbett D."/>
            <person name="Henrissat B."/>
            <person name="Matheny P.B."/>
            <person name="Labbe J."/>
            <person name="Martin F.M."/>
        </authorList>
    </citation>
    <scope>NUCLEOTIDE SEQUENCE</scope>
    <source>
        <strain evidence="1">EC-137</strain>
    </source>
</reference>
<name>A0ACB8QT73_9AGAM</name>
<dbReference type="Proteomes" id="UP000814128">
    <property type="component" value="Unassembled WGS sequence"/>
</dbReference>